<reference evidence="1" key="1">
    <citation type="submission" date="2021-01" db="EMBL/GenBank/DDBJ databases">
        <authorList>
            <person name="Corre E."/>
            <person name="Pelletier E."/>
            <person name="Niang G."/>
            <person name="Scheremetjew M."/>
            <person name="Finn R."/>
            <person name="Kale V."/>
            <person name="Holt S."/>
            <person name="Cochrane G."/>
            <person name="Meng A."/>
            <person name="Brown T."/>
            <person name="Cohen L."/>
        </authorList>
    </citation>
    <scope>NUCLEOTIDE SEQUENCE</scope>
    <source>
        <strain evidence="1">CCMP2877</strain>
    </source>
</reference>
<gene>
    <name evidence="1" type="ORF">PPAR1163_LOCUS8948</name>
</gene>
<dbReference type="AlphaFoldDB" id="A0A7S1XPS3"/>
<sequence length="128" mass="14633">MDADALDAAEARELFKRLVGLVEEKRPPAAGEKKYSMQKHVAINLRHPLKLLLKHLAYRNRPLEGQCGVRLTAWKDDELYVTRAASLELAEELFLEIMRPNEGAGHGNRDTDRVVNPEMSLKMERLRT</sequence>
<evidence type="ECO:0000313" key="1">
    <source>
        <dbReference type="EMBL" id="CAD9250587.1"/>
    </source>
</evidence>
<proteinExistence type="predicted"/>
<accession>A0A7S1XPS3</accession>
<dbReference type="EMBL" id="HBGJ01014034">
    <property type="protein sequence ID" value="CAD9250587.1"/>
    <property type="molecule type" value="Transcribed_RNA"/>
</dbReference>
<name>A0A7S1XPS3_9STRA</name>
<organism evidence="1">
    <name type="scientific">Phaeomonas parva</name>
    <dbReference type="NCBI Taxonomy" id="124430"/>
    <lineage>
        <taxon>Eukaryota</taxon>
        <taxon>Sar</taxon>
        <taxon>Stramenopiles</taxon>
        <taxon>Ochrophyta</taxon>
        <taxon>Pinguiophyceae</taxon>
        <taxon>Pinguiochrysidales</taxon>
        <taxon>Pinguiochrysidaceae</taxon>
        <taxon>Phaeomonas</taxon>
    </lineage>
</organism>
<protein>
    <submittedName>
        <fullName evidence="1">Uncharacterized protein</fullName>
    </submittedName>
</protein>